<dbReference type="CDD" id="cd03216">
    <property type="entry name" value="ABC_Carb_Monos_I"/>
    <property type="match status" value="1"/>
</dbReference>
<accession>A0ABW0ZHE0</accession>
<dbReference type="SMART" id="SM00382">
    <property type="entry name" value="AAA"/>
    <property type="match status" value="2"/>
</dbReference>
<dbReference type="SUPFAM" id="SSF52540">
    <property type="entry name" value="P-loop containing nucleoside triphosphate hydrolases"/>
    <property type="match status" value="2"/>
</dbReference>
<dbReference type="InterPro" id="IPR003593">
    <property type="entry name" value="AAA+_ATPase"/>
</dbReference>
<evidence type="ECO:0000259" key="6">
    <source>
        <dbReference type="PROSITE" id="PS50893"/>
    </source>
</evidence>
<dbReference type="InterPro" id="IPR050107">
    <property type="entry name" value="ABC_carbohydrate_import_ATPase"/>
</dbReference>
<dbReference type="GO" id="GO:0005524">
    <property type="term" value="F:ATP binding"/>
    <property type="evidence" value="ECO:0007669"/>
    <property type="project" value="UniProtKB-KW"/>
</dbReference>
<feature type="region of interest" description="Disordered" evidence="5">
    <location>
        <begin position="1"/>
        <end position="22"/>
    </location>
</feature>
<dbReference type="InterPro" id="IPR017871">
    <property type="entry name" value="ABC_transporter-like_CS"/>
</dbReference>
<dbReference type="InterPro" id="IPR003439">
    <property type="entry name" value="ABC_transporter-like_ATP-bd"/>
</dbReference>
<comment type="caution">
    <text evidence="7">The sequence shown here is derived from an EMBL/GenBank/DDBJ whole genome shotgun (WGS) entry which is preliminary data.</text>
</comment>
<dbReference type="EMBL" id="JBHSNS010000004">
    <property type="protein sequence ID" value="MFC5729472.1"/>
    <property type="molecule type" value="Genomic_DNA"/>
</dbReference>
<proteinExistence type="predicted"/>
<feature type="domain" description="ABC transporter" evidence="6">
    <location>
        <begin position="26"/>
        <end position="261"/>
    </location>
</feature>
<evidence type="ECO:0000256" key="2">
    <source>
        <dbReference type="ARBA" id="ARBA00022737"/>
    </source>
</evidence>
<protein>
    <submittedName>
        <fullName evidence="7">Sugar ABC transporter ATP-binding protein</fullName>
    </submittedName>
</protein>
<dbReference type="Proteomes" id="UP001596072">
    <property type="component" value="Unassembled WGS sequence"/>
</dbReference>
<evidence type="ECO:0000313" key="7">
    <source>
        <dbReference type="EMBL" id="MFC5729472.1"/>
    </source>
</evidence>
<gene>
    <name evidence="7" type="ORF">ACFPQB_11135</name>
</gene>
<organism evidence="7 8">
    <name type="scientific">Nocardioides vastitatis</name>
    <dbReference type="NCBI Taxonomy" id="2568655"/>
    <lineage>
        <taxon>Bacteria</taxon>
        <taxon>Bacillati</taxon>
        <taxon>Actinomycetota</taxon>
        <taxon>Actinomycetes</taxon>
        <taxon>Propionibacteriales</taxon>
        <taxon>Nocardioidaceae</taxon>
        <taxon>Nocardioides</taxon>
    </lineage>
</organism>
<dbReference type="PROSITE" id="PS00211">
    <property type="entry name" value="ABC_TRANSPORTER_1"/>
    <property type="match status" value="1"/>
</dbReference>
<evidence type="ECO:0000313" key="8">
    <source>
        <dbReference type="Proteomes" id="UP001596072"/>
    </source>
</evidence>
<name>A0ABW0ZHE0_9ACTN</name>
<dbReference type="Pfam" id="PF00005">
    <property type="entry name" value="ABC_tran"/>
    <property type="match status" value="2"/>
</dbReference>
<dbReference type="PANTHER" id="PTHR43790:SF9">
    <property type="entry name" value="GALACTOFURANOSE TRANSPORTER ATP-BINDING PROTEIN YTFR"/>
    <property type="match status" value="1"/>
</dbReference>
<dbReference type="CDD" id="cd03215">
    <property type="entry name" value="ABC_Carb_Monos_II"/>
    <property type="match status" value="1"/>
</dbReference>
<dbReference type="PROSITE" id="PS50893">
    <property type="entry name" value="ABC_TRANSPORTER_2"/>
    <property type="match status" value="2"/>
</dbReference>
<sequence length="534" mass="58308">MTTTHEEPPVTATTPVPGERAGEPVIEMRDISITFGSVRALDRVSLRLLPGEVHALMGENGAGKSTLIKALTGVYSIDSGTIVVAGEEHAFATPAAAQAAGISTVYQEVNLVPNLTVAENMLLGREPRRLGGINVRGMNRRARETLDRLGLDIDPSSTLGDHPIAVQQLVAIARAVDVEARVLILDEPTSSLDADEVAKLFEVMRRLREDGVAIVFVSHFLDQIYEIADRMTILRNGRLVEERMVADTTQLELVQLMIGRELEVLDRLDHEHTRTSTDGPPVLKAIGLSRKGSLEATDLSLYDGEVVGVAGLLGSGRTELARLLFGADTADHGSLEIRSSRRRLRSPRHAIDRKIAFSSEDRKAEGVIGDLTVADNMMLALQASRGWLRPIPQAVRNRLVGEYIEALDIRPADPQALMRNLSGGNQQKVLLARWLITEPEVLILDEPTRGIDIGAKAQIQAKVAELARRGMSVVFISAELEEVLRLSDRVVVMRDRRKIAERPNDDVSVSDILEIIAGHGGTPSARTEEESSRD</sequence>
<keyword evidence="1" id="KW-0813">Transport</keyword>
<evidence type="ECO:0000256" key="1">
    <source>
        <dbReference type="ARBA" id="ARBA00022448"/>
    </source>
</evidence>
<dbReference type="InterPro" id="IPR027417">
    <property type="entry name" value="P-loop_NTPase"/>
</dbReference>
<feature type="domain" description="ABC transporter" evidence="6">
    <location>
        <begin position="277"/>
        <end position="520"/>
    </location>
</feature>
<keyword evidence="8" id="KW-1185">Reference proteome</keyword>
<evidence type="ECO:0000256" key="3">
    <source>
        <dbReference type="ARBA" id="ARBA00022741"/>
    </source>
</evidence>
<evidence type="ECO:0000256" key="5">
    <source>
        <dbReference type="SAM" id="MobiDB-lite"/>
    </source>
</evidence>
<evidence type="ECO:0000256" key="4">
    <source>
        <dbReference type="ARBA" id="ARBA00022840"/>
    </source>
</evidence>
<dbReference type="Gene3D" id="3.40.50.300">
    <property type="entry name" value="P-loop containing nucleotide triphosphate hydrolases"/>
    <property type="match status" value="2"/>
</dbReference>
<keyword evidence="3" id="KW-0547">Nucleotide-binding</keyword>
<dbReference type="PANTHER" id="PTHR43790">
    <property type="entry name" value="CARBOHYDRATE TRANSPORT ATP-BINDING PROTEIN MG119-RELATED"/>
    <property type="match status" value="1"/>
</dbReference>
<reference evidence="8" key="1">
    <citation type="journal article" date="2019" name="Int. J. Syst. Evol. Microbiol.">
        <title>The Global Catalogue of Microorganisms (GCM) 10K type strain sequencing project: providing services to taxonomists for standard genome sequencing and annotation.</title>
        <authorList>
            <consortium name="The Broad Institute Genomics Platform"/>
            <consortium name="The Broad Institute Genome Sequencing Center for Infectious Disease"/>
            <person name="Wu L."/>
            <person name="Ma J."/>
        </authorList>
    </citation>
    <scope>NUCLEOTIDE SEQUENCE [LARGE SCALE GENOMIC DNA]</scope>
    <source>
        <strain evidence="8">YIM 94188</strain>
    </source>
</reference>
<dbReference type="RefSeq" id="WP_136433102.1">
    <property type="nucleotide sequence ID" value="NZ_JBHSNS010000004.1"/>
</dbReference>
<keyword evidence="4 7" id="KW-0067">ATP-binding</keyword>
<keyword evidence="2" id="KW-0677">Repeat</keyword>